<evidence type="ECO:0008006" key="4">
    <source>
        <dbReference type="Google" id="ProtNLM"/>
    </source>
</evidence>
<name>A0A6G1INL3_9PLEO</name>
<evidence type="ECO:0000313" key="3">
    <source>
        <dbReference type="Proteomes" id="UP000799291"/>
    </source>
</evidence>
<evidence type="ECO:0000313" key="2">
    <source>
        <dbReference type="EMBL" id="KAF2679688.1"/>
    </source>
</evidence>
<keyword evidence="3" id="KW-1185">Reference proteome</keyword>
<feature type="signal peptide" evidence="1">
    <location>
        <begin position="1"/>
        <end position="28"/>
    </location>
</feature>
<gene>
    <name evidence="2" type="ORF">K458DRAFT_422016</name>
</gene>
<feature type="chain" id="PRO_5026055212" description="Secreted protein" evidence="1">
    <location>
        <begin position="29"/>
        <end position="90"/>
    </location>
</feature>
<dbReference type="AlphaFoldDB" id="A0A6G1INL3"/>
<accession>A0A6G1INL3</accession>
<dbReference type="Proteomes" id="UP000799291">
    <property type="component" value="Unassembled WGS sequence"/>
</dbReference>
<sequence>MFSCSGCLLVTQTHLGLVGLLVFDRISAHPLSRKHAGKRNGPNGYLGKPPCTISCILTALVFENIGRGLRVILMMLMSLERLSHCSLEAR</sequence>
<keyword evidence="1" id="KW-0732">Signal</keyword>
<evidence type="ECO:0000256" key="1">
    <source>
        <dbReference type="SAM" id="SignalP"/>
    </source>
</evidence>
<organism evidence="2 3">
    <name type="scientific">Lentithecium fluviatile CBS 122367</name>
    <dbReference type="NCBI Taxonomy" id="1168545"/>
    <lineage>
        <taxon>Eukaryota</taxon>
        <taxon>Fungi</taxon>
        <taxon>Dikarya</taxon>
        <taxon>Ascomycota</taxon>
        <taxon>Pezizomycotina</taxon>
        <taxon>Dothideomycetes</taxon>
        <taxon>Pleosporomycetidae</taxon>
        <taxon>Pleosporales</taxon>
        <taxon>Massarineae</taxon>
        <taxon>Lentitheciaceae</taxon>
        <taxon>Lentithecium</taxon>
    </lineage>
</organism>
<proteinExistence type="predicted"/>
<reference evidence="2" key="1">
    <citation type="journal article" date="2020" name="Stud. Mycol.">
        <title>101 Dothideomycetes genomes: a test case for predicting lifestyles and emergence of pathogens.</title>
        <authorList>
            <person name="Haridas S."/>
            <person name="Albert R."/>
            <person name="Binder M."/>
            <person name="Bloem J."/>
            <person name="Labutti K."/>
            <person name="Salamov A."/>
            <person name="Andreopoulos B."/>
            <person name="Baker S."/>
            <person name="Barry K."/>
            <person name="Bills G."/>
            <person name="Bluhm B."/>
            <person name="Cannon C."/>
            <person name="Castanera R."/>
            <person name="Culley D."/>
            <person name="Daum C."/>
            <person name="Ezra D."/>
            <person name="Gonzalez J."/>
            <person name="Henrissat B."/>
            <person name="Kuo A."/>
            <person name="Liang C."/>
            <person name="Lipzen A."/>
            <person name="Lutzoni F."/>
            <person name="Magnuson J."/>
            <person name="Mondo S."/>
            <person name="Nolan M."/>
            <person name="Ohm R."/>
            <person name="Pangilinan J."/>
            <person name="Park H.-J."/>
            <person name="Ramirez L."/>
            <person name="Alfaro M."/>
            <person name="Sun H."/>
            <person name="Tritt A."/>
            <person name="Yoshinaga Y."/>
            <person name="Zwiers L.-H."/>
            <person name="Turgeon B."/>
            <person name="Goodwin S."/>
            <person name="Spatafora J."/>
            <person name="Crous P."/>
            <person name="Grigoriev I."/>
        </authorList>
    </citation>
    <scope>NUCLEOTIDE SEQUENCE</scope>
    <source>
        <strain evidence="2">CBS 122367</strain>
    </source>
</reference>
<protein>
    <recommendedName>
        <fullName evidence="4">Secreted protein</fullName>
    </recommendedName>
</protein>
<dbReference type="EMBL" id="MU005601">
    <property type="protein sequence ID" value="KAF2679688.1"/>
    <property type="molecule type" value="Genomic_DNA"/>
</dbReference>